<accession>A0A6J5QWQ1</accession>
<keyword evidence="1" id="KW-1133">Transmembrane helix</keyword>
<keyword evidence="1" id="KW-0812">Transmembrane</keyword>
<feature type="transmembrane region" description="Helical" evidence="1">
    <location>
        <begin position="7"/>
        <end position="27"/>
    </location>
</feature>
<keyword evidence="1" id="KW-0472">Membrane</keyword>
<dbReference type="EMBL" id="LR797078">
    <property type="protein sequence ID" value="CAB4185811.1"/>
    <property type="molecule type" value="Genomic_DNA"/>
</dbReference>
<evidence type="ECO:0000313" key="2">
    <source>
        <dbReference type="EMBL" id="CAB4185811.1"/>
    </source>
</evidence>
<name>A0A6J5QWQ1_9CAUD</name>
<protein>
    <recommendedName>
        <fullName evidence="3">Holin</fullName>
    </recommendedName>
</protein>
<organism evidence="2">
    <name type="scientific">uncultured Caudovirales phage</name>
    <dbReference type="NCBI Taxonomy" id="2100421"/>
    <lineage>
        <taxon>Viruses</taxon>
        <taxon>Duplodnaviria</taxon>
        <taxon>Heunggongvirae</taxon>
        <taxon>Uroviricota</taxon>
        <taxon>Caudoviricetes</taxon>
        <taxon>Peduoviridae</taxon>
        <taxon>Maltschvirus</taxon>
        <taxon>Maltschvirus maltsch</taxon>
    </lineage>
</organism>
<evidence type="ECO:0008006" key="3">
    <source>
        <dbReference type="Google" id="ProtNLM"/>
    </source>
</evidence>
<proteinExistence type="predicted"/>
<gene>
    <name evidence="2" type="ORF">UFOVP1130_132</name>
</gene>
<reference evidence="2" key="1">
    <citation type="submission" date="2020-05" db="EMBL/GenBank/DDBJ databases">
        <authorList>
            <person name="Chiriac C."/>
            <person name="Salcher M."/>
            <person name="Ghai R."/>
            <person name="Kavagutti S V."/>
        </authorList>
    </citation>
    <scope>NUCLEOTIDE SEQUENCE</scope>
</reference>
<sequence>MQKLNQILLRILAAFAASGLGVIGAGTLAGVQLWKAMLMAGVAAVATVVERLARLYLEDGNLSAKDIDVAFGVKAKEETPAKLPVPAKKR</sequence>
<evidence type="ECO:0000256" key="1">
    <source>
        <dbReference type="SAM" id="Phobius"/>
    </source>
</evidence>